<feature type="transmembrane region" description="Helical" evidence="2">
    <location>
        <begin position="145"/>
        <end position="176"/>
    </location>
</feature>
<name>A0ABX2G1J8_9BURK</name>
<dbReference type="EMBL" id="JABSNM010000006">
    <property type="protein sequence ID" value="NRT55934.1"/>
    <property type="molecule type" value="Genomic_DNA"/>
</dbReference>
<feature type="transmembrane region" description="Helical" evidence="2">
    <location>
        <begin position="60"/>
        <end position="81"/>
    </location>
</feature>
<feature type="transmembrane region" description="Helical" evidence="2">
    <location>
        <begin position="20"/>
        <end position="39"/>
    </location>
</feature>
<feature type="transmembrane region" description="Helical" evidence="2">
    <location>
        <begin position="287"/>
        <end position="309"/>
    </location>
</feature>
<reference evidence="3 4" key="1">
    <citation type="submission" date="2020-05" db="EMBL/GenBank/DDBJ databases">
        <title>Genomic Encyclopedia of Type Strains, Phase IV (KMG-V): Genome sequencing to study the core and pangenomes of soil and plant-associated prokaryotes.</title>
        <authorList>
            <person name="Whitman W."/>
        </authorList>
    </citation>
    <scope>NUCLEOTIDE SEQUENCE [LARGE SCALE GENOMIC DNA]</scope>
    <source>
        <strain evidence="3 4">C29</strain>
    </source>
</reference>
<feature type="transmembrane region" description="Helical" evidence="2">
    <location>
        <begin position="354"/>
        <end position="376"/>
    </location>
</feature>
<keyword evidence="2" id="KW-0812">Transmembrane</keyword>
<keyword evidence="4" id="KW-1185">Reference proteome</keyword>
<feature type="transmembrane region" description="Helical" evidence="2">
    <location>
        <begin position="256"/>
        <end position="281"/>
    </location>
</feature>
<feature type="region of interest" description="Disordered" evidence="1">
    <location>
        <begin position="397"/>
        <end position="437"/>
    </location>
</feature>
<comment type="caution">
    <text evidence="3">The sequence shown here is derived from an EMBL/GenBank/DDBJ whole genome shotgun (WGS) entry which is preliminary data.</text>
</comment>
<feature type="transmembrane region" description="Helical" evidence="2">
    <location>
        <begin position="196"/>
        <end position="216"/>
    </location>
</feature>
<feature type="transmembrane region" description="Helical" evidence="2">
    <location>
        <begin position="101"/>
        <end position="125"/>
    </location>
</feature>
<evidence type="ECO:0000313" key="4">
    <source>
        <dbReference type="Proteomes" id="UP001516061"/>
    </source>
</evidence>
<evidence type="ECO:0000256" key="2">
    <source>
        <dbReference type="SAM" id="Phobius"/>
    </source>
</evidence>
<dbReference type="Pfam" id="PF05552">
    <property type="entry name" value="MS_channel_1st_1"/>
    <property type="match status" value="2"/>
</dbReference>
<gene>
    <name evidence="3" type="ORF">HNQ01_001669</name>
</gene>
<dbReference type="NCBIfam" id="NF033912">
    <property type="entry name" value="msc"/>
    <property type="match status" value="1"/>
</dbReference>
<dbReference type="RefSeq" id="WP_173804912.1">
    <property type="nucleotide sequence ID" value="NZ_JABSNM010000006.1"/>
</dbReference>
<sequence length="437" mass="43106">MEQVNTLLGPLLAALGPHAPRLVGALAMALAAWIGGRLVRAAILRLGLRAGLDTRLQSPGLSALLAQAGAGVVWLFALPGLLETLQLRGLLDPVNVMMSRIMGFLPSLAGTAVVFGVGFLVARILRQIVTGMLRAAGSERLAERLGLGVSLGEGGLAGVAGSLVFAFVLLPVLAAALEPLGLDAVTRPVSHLLDTVIALIPKVTASAVIVAVAALVGRAVAGIASGVLAGLGFDRIGLHLGLGELRRAGARTPSELAGSAVMFAIVMVAVMQACEVLGFAILTRMVAGAGTVLAGVAAAAVVMAGGLWVSGRVAALVRASGACGAPALASLVRGAILFFAAALALRQAGLPADIVALGFGAVVGALAIGTGVALGLGGRDIAARLLGEALEALRERSPASSASSLPPASSPVASPEPLPASSGAAAPDTTGTPVRAG</sequence>
<dbReference type="Proteomes" id="UP001516061">
    <property type="component" value="Unassembled WGS sequence"/>
</dbReference>
<evidence type="ECO:0008006" key="5">
    <source>
        <dbReference type="Google" id="ProtNLM"/>
    </source>
</evidence>
<organism evidence="3 4">
    <name type="scientific">Sphaerotilus uruguayifluvii</name>
    <dbReference type="NCBI Taxonomy" id="2735897"/>
    <lineage>
        <taxon>Bacteria</taxon>
        <taxon>Pseudomonadati</taxon>
        <taxon>Pseudomonadota</taxon>
        <taxon>Betaproteobacteria</taxon>
        <taxon>Burkholderiales</taxon>
        <taxon>Sphaerotilaceae</taxon>
        <taxon>Sphaerotilus</taxon>
    </lineage>
</organism>
<evidence type="ECO:0000256" key="1">
    <source>
        <dbReference type="SAM" id="MobiDB-lite"/>
    </source>
</evidence>
<keyword evidence="2" id="KW-0472">Membrane</keyword>
<proteinExistence type="predicted"/>
<keyword evidence="2" id="KW-1133">Transmembrane helix</keyword>
<feature type="compositionally biased region" description="Low complexity" evidence="1">
    <location>
        <begin position="398"/>
        <end position="422"/>
    </location>
</feature>
<evidence type="ECO:0000313" key="3">
    <source>
        <dbReference type="EMBL" id="NRT55934.1"/>
    </source>
</evidence>
<accession>A0ABX2G1J8</accession>
<protein>
    <recommendedName>
        <fullName evidence="5">Mechanosensitive ion channel</fullName>
    </recommendedName>
</protein>
<feature type="transmembrane region" description="Helical" evidence="2">
    <location>
        <begin position="321"/>
        <end position="342"/>
    </location>
</feature>
<dbReference type="InterPro" id="IPR008910">
    <property type="entry name" value="MSC_TM_helix"/>
</dbReference>